<comment type="subcellular location">
    <subcellularLocation>
        <location evidence="8">Cytoplasm</location>
    </subcellularLocation>
</comment>
<feature type="binding site" evidence="7">
    <location>
        <position position="113"/>
    </location>
    <ligand>
        <name>Zn(2+)</name>
        <dbReference type="ChEBI" id="CHEBI:29105"/>
    </ligand>
</feature>
<dbReference type="EMBL" id="JXSL01000027">
    <property type="protein sequence ID" value="KIL98754.1"/>
    <property type="molecule type" value="Genomic_DNA"/>
</dbReference>
<dbReference type="GO" id="GO:0005829">
    <property type="term" value="C:cytosol"/>
    <property type="evidence" value="ECO:0007669"/>
    <property type="project" value="TreeGrafter"/>
</dbReference>
<dbReference type="GO" id="GO:0000976">
    <property type="term" value="F:transcription cis-regulatory region binding"/>
    <property type="evidence" value="ECO:0007669"/>
    <property type="project" value="TreeGrafter"/>
</dbReference>
<dbReference type="GO" id="GO:1900376">
    <property type="term" value="P:regulation of secondary metabolite biosynthetic process"/>
    <property type="evidence" value="ECO:0007669"/>
    <property type="project" value="TreeGrafter"/>
</dbReference>
<keyword evidence="3 7" id="KW-0862">Zinc</keyword>
<evidence type="ECO:0000256" key="4">
    <source>
        <dbReference type="ARBA" id="ARBA00023015"/>
    </source>
</evidence>
<protein>
    <recommendedName>
        <fullName evidence="8">Ferric uptake regulation protein</fullName>
    </recommendedName>
</protein>
<dbReference type="RefSeq" id="WP_041041116.1">
    <property type="nucleotide sequence ID" value="NZ_JXSL01000027.1"/>
</dbReference>
<keyword evidence="8" id="KW-0963">Cytoplasm</keyword>
<dbReference type="GO" id="GO:0045892">
    <property type="term" value="P:negative regulation of DNA-templated transcription"/>
    <property type="evidence" value="ECO:0007669"/>
    <property type="project" value="TreeGrafter"/>
</dbReference>
<feature type="binding site" evidence="7">
    <location>
        <position position="110"/>
    </location>
    <ligand>
        <name>Zn(2+)</name>
        <dbReference type="ChEBI" id="CHEBI:29105"/>
    </ligand>
</feature>
<accession>A0A0C2YG69</accession>
<organism evidence="9 10">
    <name type="scientific">Paramagnetospirillum magnetotacticum MS-1</name>
    <dbReference type="NCBI Taxonomy" id="272627"/>
    <lineage>
        <taxon>Bacteria</taxon>
        <taxon>Pseudomonadati</taxon>
        <taxon>Pseudomonadota</taxon>
        <taxon>Alphaproteobacteria</taxon>
        <taxon>Rhodospirillales</taxon>
        <taxon>Magnetospirillaceae</taxon>
        <taxon>Paramagnetospirillum</taxon>
    </lineage>
</organism>
<comment type="cofactor">
    <cofactor evidence="7">
        <name>Zn(2+)</name>
        <dbReference type="ChEBI" id="CHEBI:29105"/>
    </cofactor>
    <text evidence="7">Binds 1 zinc ion per subunit.</text>
</comment>
<comment type="similarity">
    <text evidence="1 8">Belongs to the Fur family.</text>
</comment>
<proteinExistence type="inferred from homology"/>
<keyword evidence="4 8" id="KW-0805">Transcription regulation</keyword>
<dbReference type="GO" id="GO:0003700">
    <property type="term" value="F:DNA-binding transcription factor activity"/>
    <property type="evidence" value="ECO:0007669"/>
    <property type="project" value="UniProtKB-UniRule"/>
</dbReference>
<evidence type="ECO:0000256" key="7">
    <source>
        <dbReference type="PIRSR" id="PIRSR602481-1"/>
    </source>
</evidence>
<evidence type="ECO:0000256" key="6">
    <source>
        <dbReference type="ARBA" id="ARBA00023163"/>
    </source>
</evidence>
<dbReference type="OrthoDB" id="9801127at2"/>
<comment type="caution">
    <text evidence="9">The sequence shown here is derived from an EMBL/GenBank/DDBJ whole genome shotgun (WGS) entry which is preliminary data.</text>
</comment>
<evidence type="ECO:0000256" key="2">
    <source>
        <dbReference type="ARBA" id="ARBA00022491"/>
    </source>
</evidence>
<keyword evidence="8" id="KW-0408">Iron</keyword>
<dbReference type="InterPro" id="IPR036390">
    <property type="entry name" value="WH_DNA-bd_sf"/>
</dbReference>
<dbReference type="Pfam" id="PF01475">
    <property type="entry name" value="FUR"/>
    <property type="match status" value="1"/>
</dbReference>
<keyword evidence="5 8" id="KW-0238">DNA-binding</keyword>
<keyword evidence="2 8" id="KW-0678">Repressor</keyword>
<evidence type="ECO:0000256" key="5">
    <source>
        <dbReference type="ARBA" id="ARBA00023125"/>
    </source>
</evidence>
<evidence type="ECO:0000256" key="3">
    <source>
        <dbReference type="ARBA" id="ARBA00022833"/>
    </source>
</evidence>
<dbReference type="PANTHER" id="PTHR33202:SF6">
    <property type="entry name" value="ZINC UPTAKE REGULATION PROTEIN"/>
    <property type="match status" value="1"/>
</dbReference>
<dbReference type="InterPro" id="IPR002481">
    <property type="entry name" value="FUR"/>
</dbReference>
<dbReference type="GO" id="GO:0008270">
    <property type="term" value="F:zinc ion binding"/>
    <property type="evidence" value="ECO:0007669"/>
    <property type="project" value="TreeGrafter"/>
</dbReference>
<reference evidence="9 10" key="1">
    <citation type="submission" date="2015-01" db="EMBL/GenBank/DDBJ databases">
        <title>Genome Sequence of Magnetospirillum magnetotacticum Strain MS-1.</title>
        <authorList>
            <person name="Marinov G.K."/>
            <person name="Smalley M.D."/>
            <person name="DeSalvo G."/>
        </authorList>
    </citation>
    <scope>NUCLEOTIDE SEQUENCE [LARGE SCALE GENOMIC DNA]</scope>
    <source>
        <strain evidence="9 10">MS-1</strain>
    </source>
</reference>
<dbReference type="InterPro" id="IPR036388">
    <property type="entry name" value="WH-like_DNA-bd_sf"/>
</dbReference>
<gene>
    <name evidence="8" type="primary">fur</name>
    <name evidence="9" type="ORF">CCC_02204</name>
</gene>
<dbReference type="PANTHER" id="PTHR33202">
    <property type="entry name" value="ZINC UPTAKE REGULATION PROTEIN"/>
    <property type="match status" value="1"/>
</dbReference>
<dbReference type="SUPFAM" id="SSF46785">
    <property type="entry name" value="Winged helix' DNA-binding domain"/>
    <property type="match status" value="1"/>
</dbReference>
<dbReference type="InterPro" id="IPR043135">
    <property type="entry name" value="Fur_C"/>
</dbReference>
<keyword evidence="10" id="KW-1185">Reference proteome</keyword>
<evidence type="ECO:0000313" key="9">
    <source>
        <dbReference type="EMBL" id="KIL98754.1"/>
    </source>
</evidence>
<dbReference type="AlphaFoldDB" id="A0A0C2YG69"/>
<comment type="subunit">
    <text evidence="8">Homodimer.</text>
</comment>
<dbReference type="CDD" id="cd07153">
    <property type="entry name" value="Fur_like"/>
    <property type="match status" value="1"/>
</dbReference>
<feature type="binding site" evidence="7">
    <location>
        <position position="150"/>
    </location>
    <ligand>
        <name>Zn(2+)</name>
        <dbReference type="ChEBI" id="CHEBI:29105"/>
    </ligand>
</feature>
<sequence>MSFPVPQHDHGACIRAAMAAAEEECRRRGARLTDIRRRVLELVWGSHRPVGAYALLEELGKEGWSAAPPTVYRALEFLQAHGLVHRIALLNAFVGCAHPGHLHEGQFLLCAQCGIAVELEDKEVDASIGRAAGRMGFSVSRQTIEIEGLCLECRAKGTPS</sequence>
<dbReference type="Proteomes" id="UP000031971">
    <property type="component" value="Unassembled WGS sequence"/>
</dbReference>
<evidence type="ECO:0000313" key="10">
    <source>
        <dbReference type="Proteomes" id="UP000031971"/>
    </source>
</evidence>
<name>A0A0C2YG69_PARME</name>
<dbReference type="Gene3D" id="1.10.10.10">
    <property type="entry name" value="Winged helix-like DNA-binding domain superfamily/Winged helix DNA-binding domain"/>
    <property type="match status" value="1"/>
</dbReference>
<evidence type="ECO:0000256" key="8">
    <source>
        <dbReference type="RuleBase" id="RU364037"/>
    </source>
</evidence>
<keyword evidence="6 8" id="KW-0804">Transcription</keyword>
<feature type="binding site" evidence="7">
    <location>
        <position position="153"/>
    </location>
    <ligand>
        <name>Zn(2+)</name>
        <dbReference type="ChEBI" id="CHEBI:29105"/>
    </ligand>
</feature>
<dbReference type="STRING" id="272627.CCC_02204"/>
<evidence type="ECO:0000256" key="1">
    <source>
        <dbReference type="ARBA" id="ARBA00007957"/>
    </source>
</evidence>
<dbReference type="Gene3D" id="3.30.1490.190">
    <property type="match status" value="1"/>
</dbReference>
<keyword evidence="7 8" id="KW-0479">Metal-binding</keyword>